<evidence type="ECO:0000259" key="1">
    <source>
        <dbReference type="Pfam" id="PF13358"/>
    </source>
</evidence>
<evidence type="ECO:0000313" key="3">
    <source>
        <dbReference type="Proteomes" id="UP000663889"/>
    </source>
</evidence>
<dbReference type="InterPro" id="IPR036397">
    <property type="entry name" value="RNaseH_sf"/>
</dbReference>
<protein>
    <recommendedName>
        <fullName evidence="1">Tc1-like transposase DDE domain-containing protein</fullName>
    </recommendedName>
</protein>
<dbReference type="InterPro" id="IPR052338">
    <property type="entry name" value="Transposase_5"/>
</dbReference>
<evidence type="ECO:0000313" key="2">
    <source>
        <dbReference type="EMBL" id="CAF1459104.1"/>
    </source>
</evidence>
<organism evidence="2 3">
    <name type="scientific">Rotaria sordida</name>
    <dbReference type="NCBI Taxonomy" id="392033"/>
    <lineage>
        <taxon>Eukaryota</taxon>
        <taxon>Metazoa</taxon>
        <taxon>Spiralia</taxon>
        <taxon>Gnathifera</taxon>
        <taxon>Rotifera</taxon>
        <taxon>Eurotatoria</taxon>
        <taxon>Bdelloidea</taxon>
        <taxon>Philodinida</taxon>
        <taxon>Philodinidae</taxon>
        <taxon>Rotaria</taxon>
    </lineage>
</organism>
<dbReference type="PANTHER" id="PTHR23022">
    <property type="entry name" value="TRANSPOSABLE ELEMENT-RELATED"/>
    <property type="match status" value="1"/>
</dbReference>
<proteinExistence type="predicted"/>
<dbReference type="InterPro" id="IPR038717">
    <property type="entry name" value="Tc1-like_DDE_dom"/>
</dbReference>
<name>A0A815Q8U0_9BILA</name>
<dbReference type="Proteomes" id="UP000663889">
    <property type="component" value="Unassembled WGS sequence"/>
</dbReference>
<dbReference type="Pfam" id="PF13358">
    <property type="entry name" value="DDE_3"/>
    <property type="match status" value="1"/>
</dbReference>
<reference evidence="2" key="1">
    <citation type="submission" date="2021-02" db="EMBL/GenBank/DDBJ databases">
        <authorList>
            <person name="Nowell W R."/>
        </authorList>
    </citation>
    <scope>NUCLEOTIDE SEQUENCE</scope>
</reference>
<gene>
    <name evidence="2" type="ORF">SEV965_LOCUS34073</name>
</gene>
<accession>A0A815Q8U0</accession>
<feature type="domain" description="Tc1-like transposase DDE" evidence="1">
    <location>
        <begin position="127"/>
        <end position="279"/>
    </location>
</feature>
<dbReference type="PANTHER" id="PTHR23022:SF119">
    <property type="entry name" value="TC1-LIKE TRANSPOSASE DDE DOMAIN-CONTAINING PROTEIN"/>
    <property type="match status" value="1"/>
</dbReference>
<dbReference type="GO" id="GO:0003676">
    <property type="term" value="F:nucleic acid binding"/>
    <property type="evidence" value="ECO:0007669"/>
    <property type="project" value="InterPro"/>
</dbReference>
<dbReference type="EMBL" id="CAJNOU010004902">
    <property type="protein sequence ID" value="CAF1459104.1"/>
    <property type="molecule type" value="Genomic_DNA"/>
</dbReference>
<sequence>MLKCLMKNDGRYSSRETTIKLNNSLKNPKKERLNWCLAHINSIINDWKRVIFTDEITFYNIKRKNEVKIWRTKDEPWKEDCMEVAAVVGGGHVNFSGAITSEGTGCFRIYSENTNTHINRIINDWKRVIFSDEITFYVIKRKNEVKIWRTKDERWKEDCMEVAAVVVGGHVNFSGAITSEGTGCFRIYSENTNSNVYCDILNNYLIPTVHLYQMENDYIYQYDNARYHVSRHVQAKLHELGVELLQWPAKSPDLNVIAHLRSIIDNKLKSRPLSSVKELTEALSIECLSMKPELCNKLVLSMSKKIQKCIANSRKSIDF</sequence>
<dbReference type="Gene3D" id="3.30.420.10">
    <property type="entry name" value="Ribonuclease H-like superfamily/Ribonuclease H"/>
    <property type="match status" value="2"/>
</dbReference>
<dbReference type="AlphaFoldDB" id="A0A815Q8U0"/>
<comment type="caution">
    <text evidence="2">The sequence shown here is derived from an EMBL/GenBank/DDBJ whole genome shotgun (WGS) entry which is preliminary data.</text>
</comment>